<dbReference type="EMBL" id="JACHJK010000019">
    <property type="protein sequence ID" value="MBB5931918.1"/>
    <property type="molecule type" value="Genomic_DNA"/>
</dbReference>
<protein>
    <recommendedName>
        <fullName evidence="4">Tc1-like transposase DDE domain-containing protein</fullName>
    </recommendedName>
</protein>
<dbReference type="Proteomes" id="UP000585836">
    <property type="component" value="Unassembled WGS sequence"/>
</dbReference>
<evidence type="ECO:0008006" key="4">
    <source>
        <dbReference type="Google" id="ProtNLM"/>
    </source>
</evidence>
<feature type="region of interest" description="Disordered" evidence="1">
    <location>
        <begin position="87"/>
        <end position="114"/>
    </location>
</feature>
<keyword evidence="3" id="KW-1185">Reference proteome</keyword>
<accession>A0A7W9Q2G9</accession>
<sequence length="248" mass="26813">MSQIRFGQFRVHWWFFWGGPQLDQVALTAAADAEFGGGSTAVQAHPHPGRQLPGGQCERAVVGFGFRLAFFLALLIIQCRGLPPFGSPQWPPRARRPNSSMQKTTSGSPSSGMTSPSAIAYLRSLHPPEVRIAIVLDNNFSPHLTTKKDTRVGDWAAANDVELAYTPTNSSWLNRIEAQFTALRHFALDGTDHASHKEQGNMTAATSSGGTSTPRTNDFVKSSTGPTLPDGHQTSAGRTPSRSTHTHP</sequence>
<evidence type="ECO:0000313" key="3">
    <source>
        <dbReference type="Proteomes" id="UP000585836"/>
    </source>
</evidence>
<feature type="compositionally biased region" description="Low complexity" evidence="1">
    <location>
        <begin position="104"/>
        <end position="114"/>
    </location>
</feature>
<dbReference type="AlphaFoldDB" id="A0A7W9Q2G9"/>
<comment type="caution">
    <text evidence="2">The sequence shown here is derived from an EMBL/GenBank/DDBJ whole genome shotgun (WGS) entry which is preliminary data.</text>
</comment>
<feature type="compositionally biased region" description="Low complexity" evidence="1">
    <location>
        <begin position="203"/>
        <end position="213"/>
    </location>
</feature>
<evidence type="ECO:0000256" key="1">
    <source>
        <dbReference type="SAM" id="MobiDB-lite"/>
    </source>
</evidence>
<evidence type="ECO:0000313" key="2">
    <source>
        <dbReference type="EMBL" id="MBB5931918.1"/>
    </source>
</evidence>
<feature type="region of interest" description="Disordered" evidence="1">
    <location>
        <begin position="193"/>
        <end position="248"/>
    </location>
</feature>
<reference evidence="2 3" key="1">
    <citation type="submission" date="2020-08" db="EMBL/GenBank/DDBJ databases">
        <title>Genomic Encyclopedia of Type Strains, Phase III (KMG-III): the genomes of soil and plant-associated and newly described type strains.</title>
        <authorList>
            <person name="Whitman W."/>
        </authorList>
    </citation>
    <scope>NUCLEOTIDE SEQUENCE [LARGE SCALE GENOMIC DNA]</scope>
    <source>
        <strain evidence="2 3">CECT 3313</strain>
    </source>
</reference>
<feature type="compositionally biased region" description="Polar residues" evidence="1">
    <location>
        <begin position="214"/>
        <end position="248"/>
    </location>
</feature>
<gene>
    <name evidence="2" type="ORF">FHS34_007427</name>
</gene>
<name>A0A7W9Q2G9_9ACTN</name>
<proteinExistence type="predicted"/>
<organism evidence="2 3">
    <name type="scientific">Streptomyces echinatus</name>
    <dbReference type="NCBI Taxonomy" id="67293"/>
    <lineage>
        <taxon>Bacteria</taxon>
        <taxon>Bacillati</taxon>
        <taxon>Actinomycetota</taxon>
        <taxon>Actinomycetes</taxon>
        <taxon>Kitasatosporales</taxon>
        <taxon>Streptomycetaceae</taxon>
        <taxon>Streptomyces</taxon>
    </lineage>
</organism>